<gene>
    <name evidence="1" type="ORF">CSSPTR1EN2_LOCUS9272</name>
</gene>
<reference evidence="1" key="1">
    <citation type="submission" date="2024-02" db="EMBL/GenBank/DDBJ databases">
        <authorList>
            <consortium name="ELIXIR-Norway"/>
            <consortium name="Elixir Norway"/>
        </authorList>
    </citation>
    <scope>NUCLEOTIDE SEQUENCE</scope>
</reference>
<sequence length="191" mass="21255">MSRYMTELFYGKPEPAWVINSRRRQYGDSQYSGGSYSGQPSFGPYSQGSALPDTVLRVPLINLEDVARIKDALSVEGVYNVVCDIPEQAVTVSSNLPPQTIVGLVRRVFLNAHIVNYINPYSSGAGALRTYPAEPSFGLSGQPTRAYDDSYSYWGHTNYTPAYESAYRGRSYDNEFRPSYYAPSSSSYGYP</sequence>
<accession>A0ABP0U2A5</accession>
<keyword evidence="2" id="KW-1185">Reference proteome</keyword>
<proteinExistence type="predicted"/>
<organism evidence="1 2">
    <name type="scientific">Sphagnum troendelagicum</name>
    <dbReference type="NCBI Taxonomy" id="128251"/>
    <lineage>
        <taxon>Eukaryota</taxon>
        <taxon>Viridiplantae</taxon>
        <taxon>Streptophyta</taxon>
        <taxon>Embryophyta</taxon>
        <taxon>Bryophyta</taxon>
        <taxon>Sphagnophytina</taxon>
        <taxon>Sphagnopsida</taxon>
        <taxon>Sphagnales</taxon>
        <taxon>Sphagnaceae</taxon>
        <taxon>Sphagnum</taxon>
    </lineage>
</organism>
<dbReference type="Proteomes" id="UP001497512">
    <property type="component" value="Chromosome 17"/>
</dbReference>
<evidence type="ECO:0000313" key="2">
    <source>
        <dbReference type="Proteomes" id="UP001497512"/>
    </source>
</evidence>
<dbReference type="EMBL" id="OZ019909">
    <property type="protein sequence ID" value="CAK9208616.1"/>
    <property type="molecule type" value="Genomic_DNA"/>
</dbReference>
<protein>
    <submittedName>
        <fullName evidence="1">Uncharacterized protein</fullName>
    </submittedName>
</protein>
<evidence type="ECO:0000313" key="1">
    <source>
        <dbReference type="EMBL" id="CAK9208616.1"/>
    </source>
</evidence>
<name>A0ABP0U2A5_9BRYO</name>